<evidence type="ECO:0000256" key="8">
    <source>
        <dbReference type="ARBA" id="ARBA00022840"/>
    </source>
</evidence>
<comment type="caution">
    <text evidence="11">The sequence shown here is derived from an EMBL/GenBank/DDBJ whole genome shotgun (WGS) entry which is preliminary data.</text>
</comment>
<keyword evidence="7" id="KW-0347">Helicase</keyword>
<dbReference type="InterPro" id="IPR014001">
    <property type="entry name" value="Helicase_ATP-bd"/>
</dbReference>
<dbReference type="InterPro" id="IPR054712">
    <property type="entry name" value="Cas3-like_dom"/>
</dbReference>
<dbReference type="InterPro" id="IPR038257">
    <property type="entry name" value="CRISPR-assoc_Cas3_HD_sf"/>
</dbReference>
<dbReference type="InterPro" id="IPR011545">
    <property type="entry name" value="DEAD/DEAH_box_helicase_dom"/>
</dbReference>
<dbReference type="SUPFAM" id="SSF52540">
    <property type="entry name" value="P-loop containing nucleoside triphosphate hydrolases"/>
    <property type="match status" value="1"/>
</dbReference>
<dbReference type="InterPro" id="IPR027417">
    <property type="entry name" value="P-loop_NTPase"/>
</dbReference>
<dbReference type="CDD" id="cd09641">
    <property type="entry name" value="Cas3''_I"/>
    <property type="match status" value="1"/>
</dbReference>
<dbReference type="Gene3D" id="1.10.3210.30">
    <property type="match status" value="1"/>
</dbReference>
<dbReference type="EMBL" id="LGHE01000116">
    <property type="protein sequence ID" value="KUL01228.1"/>
    <property type="molecule type" value="Genomic_DNA"/>
</dbReference>
<evidence type="ECO:0000313" key="12">
    <source>
        <dbReference type="Proteomes" id="UP000054598"/>
    </source>
</evidence>
<evidence type="ECO:0000256" key="4">
    <source>
        <dbReference type="ARBA" id="ARBA00022723"/>
    </source>
</evidence>
<comment type="similarity">
    <text evidence="1">In the N-terminal section; belongs to the CRISPR-associated nuclease Cas3-HD family.</text>
</comment>
<sequence>MDSPEIDRIYRYWGKYDTEDGLAWHLLVYHCLDVAAVGNELLNDPQLFRKTVGAVPLRDEYIRSLILFFLAIHDIGKFSERFQGINPDLQSRLQGAVCRMPYSHHHTTMGMLVFMREVWPLVRDERWLGTDPDEDPCDLEDLFLPWIRAVTGHHGKPVTDRGTFPDLFSPMDRKAACEFARACSALFLSEDPEEPVQYSTELSESFTRISWLIAGLAVVSDWIGSDAEIFRYCQDPMPLEEYWQRYAVPRAKEAVARAGVLPSAIAPFPGIASLLPENAVPTPLQEAVADYELAEGPYLFIVEDVTGSGKTEAALALTHRLMERGSAEGIFMALPTMATANGMYRRFGEKYRQLFQDGEHPSLLLAHSARNLSNLWRQSIGPQTDKTTFTPGGEEGSAECAAWLSDNRKKALLADVGVGTVDQALMAVLPLHHQSLRLLGLARHVLVVDEVHAYDEYMNTLIERLLQFHAAFGGSAILLSATLPIRLRERFVAAYCSGLRVPATPIHEADPPLMTIVSPRGVEERPMQADRLSRRTVAVELTSDEADVESYLERALLEGRCACWIRNTVIDAIEAYNRLAARWGDEHVKLFHARFTVGDRQKIEDDVLTWFGKQSTDADRRGKILIATQVVEQSLDIDFDAMVTDLAPIDLIIQRAGRLHRHRERRSGLVVMPTLLVLSPPPVEAPAKDWFTSVFPGAGRVYEKHGQLWLTARLLAARGRIVMPDDARLLIEGVFGEEAQASVPEALKVWEIQADGKDRGHAALAQINALRPQAGYVDLHGQWEDESRTPTRLGEASVTVVLARQDGAELRPWNESGEAAWGRSQVSVRESRIAGPAHCSGAEEREIARVKPLLPGRGEGSILIPLKPTADGLWEGRAQDLKEKEVIVTYDPKIGLQIRDG</sequence>
<keyword evidence="4" id="KW-0479">Metal-binding</keyword>
<evidence type="ECO:0000256" key="5">
    <source>
        <dbReference type="ARBA" id="ARBA00022741"/>
    </source>
</evidence>
<evidence type="ECO:0000256" key="1">
    <source>
        <dbReference type="ARBA" id="ARBA00006847"/>
    </source>
</evidence>
<dbReference type="InterPro" id="IPR006474">
    <property type="entry name" value="Helicase_Cas3_CRISPR-ass_core"/>
</dbReference>
<dbReference type="PANTHER" id="PTHR47963:SF9">
    <property type="entry name" value="CRISPR-ASSOCIATED ENDONUCLEASE_HELICASE CAS3"/>
    <property type="match status" value="1"/>
</dbReference>
<dbReference type="GO" id="GO:0004518">
    <property type="term" value="F:nuclease activity"/>
    <property type="evidence" value="ECO:0007669"/>
    <property type="project" value="UniProtKB-KW"/>
</dbReference>
<dbReference type="Pfam" id="PF22590">
    <property type="entry name" value="Cas3-like_C_2"/>
    <property type="match status" value="1"/>
</dbReference>
<dbReference type="GO" id="GO:0005524">
    <property type="term" value="F:ATP binding"/>
    <property type="evidence" value="ECO:0007669"/>
    <property type="project" value="UniProtKB-KW"/>
</dbReference>
<gene>
    <name evidence="11" type="ORF">XE10_1114</name>
</gene>
<keyword evidence="9" id="KW-0051">Antiviral defense</keyword>
<dbReference type="AlphaFoldDB" id="A0A124G4U7"/>
<dbReference type="GO" id="GO:0046872">
    <property type="term" value="F:metal ion binding"/>
    <property type="evidence" value="ECO:0007669"/>
    <property type="project" value="UniProtKB-KW"/>
</dbReference>
<proteinExistence type="inferred from homology"/>
<dbReference type="Gene3D" id="3.40.50.300">
    <property type="entry name" value="P-loop containing nucleotide triphosphate hydrolases"/>
    <property type="match status" value="2"/>
</dbReference>
<organism evidence="11 12">
    <name type="scientific">Methanoculleus marisnigri</name>
    <dbReference type="NCBI Taxonomy" id="2198"/>
    <lineage>
        <taxon>Archaea</taxon>
        <taxon>Methanobacteriati</taxon>
        <taxon>Methanobacteriota</taxon>
        <taxon>Stenosarchaea group</taxon>
        <taxon>Methanomicrobia</taxon>
        <taxon>Methanomicrobiales</taxon>
        <taxon>Methanomicrobiaceae</taxon>
        <taxon>Methanoculleus</taxon>
    </lineage>
</organism>
<dbReference type="GO" id="GO:0016787">
    <property type="term" value="F:hydrolase activity"/>
    <property type="evidence" value="ECO:0007669"/>
    <property type="project" value="UniProtKB-KW"/>
</dbReference>
<dbReference type="PANTHER" id="PTHR47963">
    <property type="entry name" value="DEAD-BOX ATP-DEPENDENT RNA HELICASE 47, MITOCHONDRIAL"/>
    <property type="match status" value="1"/>
</dbReference>
<dbReference type="PATRIC" id="fig|2198.3.peg.985"/>
<protein>
    <submittedName>
        <fullName evidence="11">CRISPR-associated helicase Cas3</fullName>
    </submittedName>
</protein>
<evidence type="ECO:0000256" key="2">
    <source>
        <dbReference type="ARBA" id="ARBA00009046"/>
    </source>
</evidence>
<dbReference type="GO" id="GO:0140097">
    <property type="term" value="F:catalytic activity, acting on DNA"/>
    <property type="evidence" value="ECO:0007669"/>
    <property type="project" value="UniProtKB-ARBA"/>
</dbReference>
<evidence type="ECO:0000256" key="7">
    <source>
        <dbReference type="ARBA" id="ARBA00022806"/>
    </source>
</evidence>
<keyword evidence="6" id="KW-0378">Hydrolase</keyword>
<keyword evidence="5" id="KW-0547">Nucleotide-binding</keyword>
<dbReference type="SMART" id="SM00487">
    <property type="entry name" value="DEXDc"/>
    <property type="match status" value="1"/>
</dbReference>
<dbReference type="NCBIfam" id="TIGR01596">
    <property type="entry name" value="cas3_HD"/>
    <property type="match status" value="1"/>
</dbReference>
<keyword evidence="8" id="KW-0067">ATP-binding</keyword>
<comment type="similarity">
    <text evidence="2">In the central section; belongs to the CRISPR-associated helicase Cas3 family.</text>
</comment>
<dbReference type="GO" id="GO:0003723">
    <property type="term" value="F:RNA binding"/>
    <property type="evidence" value="ECO:0007669"/>
    <property type="project" value="TreeGrafter"/>
</dbReference>
<dbReference type="SMART" id="SM00490">
    <property type="entry name" value="HELICc"/>
    <property type="match status" value="1"/>
</dbReference>
<dbReference type="Pfam" id="PF18019">
    <property type="entry name" value="Cas3_HD"/>
    <property type="match status" value="1"/>
</dbReference>
<accession>A0A124G4U7</accession>
<dbReference type="Proteomes" id="UP000054598">
    <property type="component" value="Unassembled WGS sequence"/>
</dbReference>
<keyword evidence="3" id="KW-0540">Nuclease</keyword>
<evidence type="ECO:0000313" key="11">
    <source>
        <dbReference type="EMBL" id="KUL01228.1"/>
    </source>
</evidence>
<dbReference type="Pfam" id="PF00270">
    <property type="entry name" value="DEAD"/>
    <property type="match status" value="1"/>
</dbReference>
<dbReference type="GO" id="GO:0051607">
    <property type="term" value="P:defense response to virus"/>
    <property type="evidence" value="ECO:0007669"/>
    <property type="project" value="UniProtKB-KW"/>
</dbReference>
<evidence type="ECO:0000256" key="3">
    <source>
        <dbReference type="ARBA" id="ARBA00022722"/>
    </source>
</evidence>
<dbReference type="GO" id="GO:0003724">
    <property type="term" value="F:RNA helicase activity"/>
    <property type="evidence" value="ECO:0007669"/>
    <property type="project" value="TreeGrafter"/>
</dbReference>
<evidence type="ECO:0000259" key="10">
    <source>
        <dbReference type="PROSITE" id="PS51643"/>
    </source>
</evidence>
<feature type="domain" description="HD Cas3-type" evidence="10">
    <location>
        <begin position="20"/>
        <end position="223"/>
    </location>
</feature>
<dbReference type="InterPro" id="IPR001650">
    <property type="entry name" value="Helicase_C-like"/>
</dbReference>
<dbReference type="PROSITE" id="PS51643">
    <property type="entry name" value="HD_CAS3"/>
    <property type="match status" value="1"/>
</dbReference>
<dbReference type="InterPro" id="IPR050547">
    <property type="entry name" value="DEAD_box_RNA_helicases"/>
</dbReference>
<name>A0A124G4U7_9EURY</name>
<evidence type="ECO:0000256" key="9">
    <source>
        <dbReference type="ARBA" id="ARBA00023118"/>
    </source>
</evidence>
<evidence type="ECO:0000256" key="6">
    <source>
        <dbReference type="ARBA" id="ARBA00022801"/>
    </source>
</evidence>
<dbReference type="NCBIfam" id="TIGR01587">
    <property type="entry name" value="cas3_core"/>
    <property type="match status" value="1"/>
</dbReference>
<reference evidence="12" key="1">
    <citation type="journal article" date="2015" name="MBio">
        <title>Genome-Resolved Metagenomic Analysis Reveals Roles for Candidate Phyla and Other Microbial Community Members in Biogeochemical Transformations in Oil Reservoirs.</title>
        <authorList>
            <person name="Hu P."/>
            <person name="Tom L."/>
            <person name="Singh A."/>
            <person name="Thomas B.C."/>
            <person name="Baker B.J."/>
            <person name="Piceno Y.M."/>
            <person name="Andersen G.L."/>
            <person name="Banfield J.F."/>
        </authorList>
    </citation>
    <scope>NUCLEOTIDE SEQUENCE [LARGE SCALE GENOMIC DNA]</scope>
</reference>
<dbReference type="InterPro" id="IPR006483">
    <property type="entry name" value="CRISPR-assoc_Cas3_HD"/>
</dbReference>